<proteinExistence type="inferred from homology"/>
<evidence type="ECO:0000259" key="2">
    <source>
        <dbReference type="Pfam" id="PF01847"/>
    </source>
</evidence>
<dbReference type="Proteomes" id="UP000648187">
    <property type="component" value="Unassembled WGS sequence"/>
</dbReference>
<dbReference type="InterPro" id="IPR036208">
    <property type="entry name" value="VHL_sf"/>
</dbReference>
<dbReference type="InterPro" id="IPR037140">
    <property type="entry name" value="VHL_beta_dom_sf"/>
</dbReference>
<sequence>MPFEQFVNDVNEKGEKYLLKSIHSNSPVDVSFTNLTSRPVNLWWRNFEGRKVFYGRIEPGAKHDQSTYLTHPWQVTDVCTEQYLMIDNRLIFRVPSENVGHARKNYNITAPDSCCSHISHESACGNVY</sequence>
<dbReference type="Pfam" id="PF01847">
    <property type="entry name" value="VHL"/>
    <property type="match status" value="1"/>
</dbReference>
<feature type="domain" description="von Hippel-Lindau disease tumour suppressor beta" evidence="2">
    <location>
        <begin position="19"/>
        <end position="98"/>
    </location>
</feature>
<dbReference type="AlphaFoldDB" id="A0A835L082"/>
<dbReference type="Gene3D" id="2.60.40.780">
    <property type="entry name" value="von Hippel-Lindau disease tumour suppressor, beta domain"/>
    <property type="match status" value="1"/>
</dbReference>
<comment type="caution">
    <text evidence="3">The sequence shown here is derived from an EMBL/GenBank/DDBJ whole genome shotgun (WGS) entry which is preliminary data.</text>
</comment>
<evidence type="ECO:0000256" key="1">
    <source>
        <dbReference type="ARBA" id="ARBA00010057"/>
    </source>
</evidence>
<dbReference type="SUPFAM" id="SSF49468">
    <property type="entry name" value="VHL"/>
    <property type="match status" value="1"/>
</dbReference>
<gene>
    <name evidence="3" type="ORF">HW555_012966</name>
</gene>
<protein>
    <recommendedName>
        <fullName evidence="2">von Hippel-Lindau disease tumour suppressor beta domain-containing protein</fullName>
    </recommendedName>
</protein>
<organism evidence="3 4">
    <name type="scientific">Spodoptera exigua</name>
    <name type="common">Beet armyworm</name>
    <name type="synonym">Noctua fulgens</name>
    <dbReference type="NCBI Taxonomy" id="7107"/>
    <lineage>
        <taxon>Eukaryota</taxon>
        <taxon>Metazoa</taxon>
        <taxon>Ecdysozoa</taxon>
        <taxon>Arthropoda</taxon>
        <taxon>Hexapoda</taxon>
        <taxon>Insecta</taxon>
        <taxon>Pterygota</taxon>
        <taxon>Neoptera</taxon>
        <taxon>Endopterygota</taxon>
        <taxon>Lepidoptera</taxon>
        <taxon>Glossata</taxon>
        <taxon>Ditrysia</taxon>
        <taxon>Noctuoidea</taxon>
        <taxon>Noctuidae</taxon>
        <taxon>Amphipyrinae</taxon>
        <taxon>Spodoptera</taxon>
    </lineage>
</organism>
<evidence type="ECO:0000313" key="4">
    <source>
        <dbReference type="Proteomes" id="UP000648187"/>
    </source>
</evidence>
<comment type="similarity">
    <text evidence="1">Belongs to the VHL family.</text>
</comment>
<keyword evidence="4" id="KW-1185">Reference proteome</keyword>
<dbReference type="EMBL" id="JACKWZ010000549">
    <property type="protein sequence ID" value="KAF9406777.1"/>
    <property type="molecule type" value="Genomic_DNA"/>
</dbReference>
<dbReference type="CDD" id="cd05468">
    <property type="entry name" value="pVHL"/>
    <property type="match status" value="1"/>
</dbReference>
<reference evidence="3" key="1">
    <citation type="submission" date="2020-08" db="EMBL/GenBank/DDBJ databases">
        <title>Spodoptera exigua strain:BAW_Kor-Di-RS1 Genome sequencing and assembly.</title>
        <authorList>
            <person name="Kim J."/>
            <person name="Nam H.Y."/>
            <person name="Kwon M."/>
            <person name="Choi J.H."/>
            <person name="Cho S.R."/>
            <person name="Kim G.-H."/>
        </authorList>
    </citation>
    <scope>NUCLEOTIDE SEQUENCE</scope>
    <source>
        <strain evidence="3">BAW_Kor-Di-RS1</strain>
        <tissue evidence="3">Whole-body</tissue>
    </source>
</reference>
<accession>A0A835L082</accession>
<name>A0A835L082_SPOEX</name>
<dbReference type="InterPro" id="IPR024053">
    <property type="entry name" value="VHL_beta_dom"/>
</dbReference>
<evidence type="ECO:0000313" key="3">
    <source>
        <dbReference type="EMBL" id="KAF9406777.1"/>
    </source>
</evidence>
<dbReference type="InterPro" id="IPR022772">
    <property type="entry name" value="VHL_tumour_suppress_b/a_dom"/>
</dbReference>